<dbReference type="HOGENOM" id="CLU_042529_11_1_4"/>
<dbReference type="PANTHER" id="PTHR42852:SF6">
    <property type="entry name" value="THIOL:DISULFIDE INTERCHANGE PROTEIN DSBE"/>
    <property type="match status" value="1"/>
</dbReference>
<organism evidence="7 8">
    <name type="scientific">Sulfuricella denitrificans (strain DSM 22764 / NBRC 105220 / skB26)</name>
    <dbReference type="NCBI Taxonomy" id="1163617"/>
    <lineage>
        <taxon>Bacteria</taxon>
        <taxon>Pseudomonadati</taxon>
        <taxon>Pseudomonadota</taxon>
        <taxon>Betaproteobacteria</taxon>
        <taxon>Nitrosomonadales</taxon>
        <taxon>Sulfuricellaceae</taxon>
        <taxon>Sulfuricella</taxon>
    </lineage>
</organism>
<comment type="subcellular location">
    <subcellularLocation>
        <location evidence="1">Cell envelope</location>
    </subcellularLocation>
</comment>
<name>S6AEJ4_SULDS</name>
<evidence type="ECO:0000256" key="3">
    <source>
        <dbReference type="ARBA" id="ARBA00023157"/>
    </source>
</evidence>
<feature type="signal peptide" evidence="5">
    <location>
        <begin position="1"/>
        <end position="21"/>
    </location>
</feature>
<dbReference type="InterPro" id="IPR013740">
    <property type="entry name" value="Redoxin"/>
</dbReference>
<dbReference type="eggNOG" id="COG0526">
    <property type="taxonomic scope" value="Bacteria"/>
</dbReference>
<protein>
    <submittedName>
        <fullName evidence="7">Peroxiredoxin</fullName>
    </submittedName>
</protein>
<dbReference type="PROSITE" id="PS00194">
    <property type="entry name" value="THIOREDOXIN_1"/>
    <property type="match status" value="1"/>
</dbReference>
<keyword evidence="5" id="KW-0732">Signal</keyword>
<sequence length="169" mass="18222">MTRLAYLLTLIFYLMAGTSAAAEMELMPSAAPVFAATLADFDGKPVPLVELKGKLVVLNFWATWCGPCRTEIPHLIEAQEKYGPRGIVFMGAAVEDNADSVRDFGKAYGINYPVLMAGKEKGIALLRALGNKIAGLPFTIVLDRQGNIVAAKRGIMTPALLQKTLDPLL</sequence>
<dbReference type="GO" id="GO:0015036">
    <property type="term" value="F:disulfide oxidoreductase activity"/>
    <property type="evidence" value="ECO:0007669"/>
    <property type="project" value="UniProtKB-ARBA"/>
</dbReference>
<keyword evidence="3" id="KW-1015">Disulfide bond</keyword>
<feature type="chain" id="PRO_5004535858" evidence="5">
    <location>
        <begin position="22"/>
        <end position="169"/>
    </location>
</feature>
<dbReference type="InterPro" id="IPR036249">
    <property type="entry name" value="Thioredoxin-like_sf"/>
</dbReference>
<dbReference type="KEGG" id="sdr:SCD_n00347"/>
<dbReference type="Gene3D" id="3.40.30.10">
    <property type="entry name" value="Glutaredoxin"/>
    <property type="match status" value="1"/>
</dbReference>
<dbReference type="GO" id="GO:0030313">
    <property type="term" value="C:cell envelope"/>
    <property type="evidence" value="ECO:0007669"/>
    <property type="project" value="UniProtKB-SubCell"/>
</dbReference>
<proteinExistence type="predicted"/>
<dbReference type="PANTHER" id="PTHR42852">
    <property type="entry name" value="THIOL:DISULFIDE INTERCHANGE PROTEIN DSBE"/>
    <property type="match status" value="1"/>
</dbReference>
<dbReference type="Proteomes" id="UP000015559">
    <property type="component" value="Chromosome"/>
</dbReference>
<evidence type="ECO:0000313" key="8">
    <source>
        <dbReference type="Proteomes" id="UP000015559"/>
    </source>
</evidence>
<dbReference type="InterPro" id="IPR017937">
    <property type="entry name" value="Thioredoxin_CS"/>
</dbReference>
<accession>S6AEJ4</accession>
<dbReference type="OrthoDB" id="9811352at2"/>
<evidence type="ECO:0000256" key="5">
    <source>
        <dbReference type="SAM" id="SignalP"/>
    </source>
</evidence>
<feature type="domain" description="Thioredoxin" evidence="6">
    <location>
        <begin position="25"/>
        <end position="169"/>
    </location>
</feature>
<dbReference type="CDD" id="cd02966">
    <property type="entry name" value="TlpA_like_family"/>
    <property type="match status" value="1"/>
</dbReference>
<evidence type="ECO:0000256" key="2">
    <source>
        <dbReference type="ARBA" id="ARBA00022748"/>
    </source>
</evidence>
<dbReference type="STRING" id="1163617.SCD_n00347"/>
<reference evidence="7 8" key="1">
    <citation type="journal article" date="2012" name="Appl. Environ. Microbiol.">
        <title>Draft genome sequence of a psychrotolerant sulfur-oxidizing bacterium, Sulfuricella denitrificans skB26, and proteomic insights into cold adaptation.</title>
        <authorList>
            <person name="Watanabe T."/>
            <person name="Kojima H."/>
            <person name="Fukui M."/>
        </authorList>
    </citation>
    <scope>NUCLEOTIDE SEQUENCE [LARGE SCALE GENOMIC DNA]</scope>
    <source>
        <strain evidence="8">skB26</strain>
    </source>
</reference>
<evidence type="ECO:0000256" key="4">
    <source>
        <dbReference type="ARBA" id="ARBA00023284"/>
    </source>
</evidence>
<dbReference type="RefSeq" id="WP_009206859.1">
    <property type="nucleotide sequence ID" value="NC_022357.1"/>
</dbReference>
<dbReference type="InterPro" id="IPR050553">
    <property type="entry name" value="Thioredoxin_ResA/DsbE_sf"/>
</dbReference>
<dbReference type="SUPFAM" id="SSF52833">
    <property type="entry name" value="Thioredoxin-like"/>
    <property type="match status" value="1"/>
</dbReference>
<evidence type="ECO:0000256" key="1">
    <source>
        <dbReference type="ARBA" id="ARBA00004196"/>
    </source>
</evidence>
<evidence type="ECO:0000313" key="7">
    <source>
        <dbReference type="EMBL" id="BAN34196.1"/>
    </source>
</evidence>
<dbReference type="EMBL" id="AP013066">
    <property type="protein sequence ID" value="BAN34196.1"/>
    <property type="molecule type" value="Genomic_DNA"/>
</dbReference>
<evidence type="ECO:0000259" key="6">
    <source>
        <dbReference type="PROSITE" id="PS51352"/>
    </source>
</evidence>
<dbReference type="Pfam" id="PF08534">
    <property type="entry name" value="Redoxin"/>
    <property type="match status" value="1"/>
</dbReference>
<keyword evidence="4" id="KW-0676">Redox-active center</keyword>
<dbReference type="AlphaFoldDB" id="S6AEJ4"/>
<keyword evidence="8" id="KW-1185">Reference proteome</keyword>
<gene>
    <name evidence="7" type="ORF">SCD_n00347</name>
</gene>
<dbReference type="InterPro" id="IPR013766">
    <property type="entry name" value="Thioredoxin_domain"/>
</dbReference>
<dbReference type="GO" id="GO:0017004">
    <property type="term" value="P:cytochrome complex assembly"/>
    <property type="evidence" value="ECO:0007669"/>
    <property type="project" value="UniProtKB-KW"/>
</dbReference>
<keyword evidence="2" id="KW-0201">Cytochrome c-type biogenesis</keyword>
<dbReference type="PROSITE" id="PS51352">
    <property type="entry name" value="THIOREDOXIN_2"/>
    <property type="match status" value="1"/>
</dbReference>